<dbReference type="AlphaFoldDB" id="A0A2C9CEB7"/>
<dbReference type="Proteomes" id="UP000221734">
    <property type="component" value="Chromosome Kuenenia_stuttgartiensis_MBR1"/>
</dbReference>
<sequence length="66" mass="7441">MKEITVFTLQNLSQKDITPDIIVEKIIYYIYVSAKILLPILGRLLIVGLIVSYMQTGLLFTLAVKA</sequence>
<evidence type="ECO:0000313" key="3">
    <source>
        <dbReference type="Proteomes" id="UP000221734"/>
    </source>
</evidence>
<feature type="transmembrane region" description="Helical" evidence="1">
    <location>
        <begin position="40"/>
        <end position="64"/>
    </location>
</feature>
<keyword evidence="1" id="KW-0472">Membrane</keyword>
<keyword evidence="1" id="KW-1133">Transmembrane helix</keyword>
<dbReference type="EMBL" id="LT934425">
    <property type="protein sequence ID" value="SOH03087.1"/>
    <property type="molecule type" value="Genomic_DNA"/>
</dbReference>
<name>A0A2C9CEB7_KUEST</name>
<dbReference type="RefSeq" id="WP_099323968.1">
    <property type="nucleotide sequence ID" value="NZ_LT934425.1"/>
</dbReference>
<dbReference type="KEGG" id="kst:KSMBR1_0573"/>
<reference evidence="3" key="1">
    <citation type="submission" date="2017-10" db="EMBL/GenBank/DDBJ databases">
        <authorList>
            <person name="Frank J."/>
        </authorList>
    </citation>
    <scope>NUCLEOTIDE SEQUENCE [LARGE SCALE GENOMIC DNA]</scope>
</reference>
<protein>
    <submittedName>
        <fullName evidence="2">Uncharacterized protein</fullName>
    </submittedName>
</protein>
<keyword evidence="1" id="KW-0812">Transmembrane</keyword>
<evidence type="ECO:0000313" key="2">
    <source>
        <dbReference type="EMBL" id="SOH03087.1"/>
    </source>
</evidence>
<proteinExistence type="predicted"/>
<gene>
    <name evidence="2" type="primary">flhB_2</name>
    <name evidence="2" type="ORF">KSMBR1_0573</name>
</gene>
<evidence type="ECO:0000256" key="1">
    <source>
        <dbReference type="SAM" id="Phobius"/>
    </source>
</evidence>
<accession>A0A2C9CEB7</accession>
<organism evidence="2 3">
    <name type="scientific">Kuenenia stuttgartiensis</name>
    <dbReference type="NCBI Taxonomy" id="174633"/>
    <lineage>
        <taxon>Bacteria</taxon>
        <taxon>Pseudomonadati</taxon>
        <taxon>Planctomycetota</taxon>
        <taxon>Candidatus Brocadiia</taxon>
        <taxon>Candidatus Brocadiales</taxon>
        <taxon>Candidatus Brocadiaceae</taxon>
        <taxon>Candidatus Kuenenia</taxon>
    </lineage>
</organism>
<keyword evidence="3" id="KW-1185">Reference proteome</keyword>